<keyword evidence="7" id="KW-0482">Metalloprotease</keyword>
<gene>
    <name evidence="7" type="ORF">LZC95_51550</name>
</gene>
<dbReference type="InterPro" id="IPR001818">
    <property type="entry name" value="Pept_M10_metallopeptidase"/>
</dbReference>
<evidence type="ECO:0000256" key="1">
    <source>
        <dbReference type="ARBA" id="ARBA00022670"/>
    </source>
</evidence>
<evidence type="ECO:0000313" key="8">
    <source>
        <dbReference type="Proteomes" id="UP001379533"/>
    </source>
</evidence>
<dbReference type="EMBL" id="CP089982">
    <property type="protein sequence ID" value="WXA94846.1"/>
    <property type="molecule type" value="Genomic_DNA"/>
</dbReference>
<organism evidence="7 8">
    <name type="scientific">Pendulispora brunnea</name>
    <dbReference type="NCBI Taxonomy" id="2905690"/>
    <lineage>
        <taxon>Bacteria</taxon>
        <taxon>Pseudomonadati</taxon>
        <taxon>Myxococcota</taxon>
        <taxon>Myxococcia</taxon>
        <taxon>Myxococcales</taxon>
        <taxon>Sorangiineae</taxon>
        <taxon>Pendulisporaceae</taxon>
        <taxon>Pendulispora</taxon>
    </lineage>
</organism>
<dbReference type="SUPFAM" id="SSF55486">
    <property type="entry name" value="Metalloproteases ('zincins'), catalytic domain"/>
    <property type="match status" value="1"/>
</dbReference>
<feature type="signal peptide" evidence="5">
    <location>
        <begin position="1"/>
        <end position="34"/>
    </location>
</feature>
<dbReference type="GO" id="GO:0008237">
    <property type="term" value="F:metallopeptidase activity"/>
    <property type="evidence" value="ECO:0007669"/>
    <property type="project" value="UniProtKB-KW"/>
</dbReference>
<evidence type="ECO:0000259" key="6">
    <source>
        <dbReference type="SMART" id="SM00235"/>
    </source>
</evidence>
<sequence>MRIKMSAGSFVRCLGVASSVIAFGALSISSAGCAAGSEEGSRSEATGTTAKSFDEWQKTVYQEPESGVWIVNGDTPVDSIEKLQAFYERYVQQGALIVDNDGGIDSKWNSAQKVNITYCVSRTSFGSRYNAVVQAMSEAGGNWASVANIAFVHDSSQDGNCNARNNKVVFDVRQVRSGQYLARAFFPNQRRSTRNVLIDSSSFGDTWPYTLAGILTHELGHALGFRHEHTRPESGACFEDDNWRALTAYDSDSVMHYPQCNGTNSGDLVITAQDAQGAAKLYGSP</sequence>
<evidence type="ECO:0000256" key="5">
    <source>
        <dbReference type="SAM" id="SignalP"/>
    </source>
</evidence>
<dbReference type="RefSeq" id="WP_394845457.1">
    <property type="nucleotide sequence ID" value="NZ_CP089982.1"/>
</dbReference>
<feature type="chain" id="PRO_5046095915" evidence="5">
    <location>
        <begin position="35"/>
        <end position="285"/>
    </location>
</feature>
<feature type="domain" description="Peptidase metallopeptidase" evidence="6">
    <location>
        <begin position="104"/>
        <end position="259"/>
    </location>
</feature>
<proteinExistence type="predicted"/>
<keyword evidence="2" id="KW-0479">Metal-binding</keyword>
<accession>A0ABZ2K829</accession>
<protein>
    <submittedName>
        <fullName evidence="7">M57 family metalloprotease</fullName>
    </submittedName>
</protein>
<dbReference type="Pfam" id="PF00413">
    <property type="entry name" value="Peptidase_M10"/>
    <property type="match status" value="1"/>
</dbReference>
<evidence type="ECO:0000256" key="2">
    <source>
        <dbReference type="ARBA" id="ARBA00022723"/>
    </source>
</evidence>
<keyword evidence="1" id="KW-0645">Protease</keyword>
<keyword evidence="5" id="KW-0732">Signal</keyword>
<keyword evidence="8" id="KW-1185">Reference proteome</keyword>
<name>A0ABZ2K829_9BACT</name>
<dbReference type="Gene3D" id="3.40.390.10">
    <property type="entry name" value="Collagenase (Catalytic Domain)"/>
    <property type="match status" value="1"/>
</dbReference>
<keyword evidence="4" id="KW-0862">Zinc</keyword>
<dbReference type="SMART" id="SM00235">
    <property type="entry name" value="ZnMc"/>
    <property type="match status" value="1"/>
</dbReference>
<dbReference type="InterPro" id="IPR024079">
    <property type="entry name" value="MetalloPept_cat_dom_sf"/>
</dbReference>
<evidence type="ECO:0000256" key="3">
    <source>
        <dbReference type="ARBA" id="ARBA00022801"/>
    </source>
</evidence>
<evidence type="ECO:0000313" key="7">
    <source>
        <dbReference type="EMBL" id="WXA94846.1"/>
    </source>
</evidence>
<dbReference type="CDD" id="cd04279">
    <property type="entry name" value="ZnMc_MMP_like_1"/>
    <property type="match status" value="1"/>
</dbReference>
<evidence type="ECO:0000256" key="4">
    <source>
        <dbReference type="ARBA" id="ARBA00022833"/>
    </source>
</evidence>
<dbReference type="PROSITE" id="PS51257">
    <property type="entry name" value="PROKAR_LIPOPROTEIN"/>
    <property type="match status" value="1"/>
</dbReference>
<dbReference type="Proteomes" id="UP001379533">
    <property type="component" value="Chromosome"/>
</dbReference>
<keyword evidence="3" id="KW-0378">Hydrolase</keyword>
<reference evidence="7 8" key="1">
    <citation type="submission" date="2021-12" db="EMBL/GenBank/DDBJ databases">
        <title>Discovery of the Pendulisporaceae a myxobacterial family with distinct sporulation behavior and unique specialized metabolism.</title>
        <authorList>
            <person name="Garcia R."/>
            <person name="Popoff A."/>
            <person name="Bader C.D."/>
            <person name="Loehr J."/>
            <person name="Walesch S."/>
            <person name="Walt C."/>
            <person name="Boldt J."/>
            <person name="Bunk B."/>
            <person name="Haeckl F.J.F.P.J."/>
            <person name="Gunesch A.P."/>
            <person name="Birkelbach J."/>
            <person name="Nuebel U."/>
            <person name="Pietschmann T."/>
            <person name="Bach T."/>
            <person name="Mueller R."/>
        </authorList>
    </citation>
    <scope>NUCLEOTIDE SEQUENCE [LARGE SCALE GENOMIC DNA]</scope>
    <source>
        <strain evidence="7 8">MSr12523</strain>
    </source>
</reference>
<dbReference type="InterPro" id="IPR006026">
    <property type="entry name" value="Peptidase_Metallo"/>
</dbReference>